<evidence type="ECO:0008006" key="3">
    <source>
        <dbReference type="Google" id="ProtNLM"/>
    </source>
</evidence>
<dbReference type="InterPro" id="IPR036915">
    <property type="entry name" value="Cyclin-like_sf"/>
</dbReference>
<sequence length="93" mass="10673">LEKREAANQRTAKSLEQVFSAKLTPFSPYLLVLTCIYAACKVEENHVSAEELGKGIQQDHQIILNNEMVVYQEIFHTRDEEQEKFKVHPSAVN</sequence>
<dbReference type="AlphaFoldDB" id="A0A427AJP4"/>
<accession>A0A427AJP4</accession>
<protein>
    <recommendedName>
        <fullName evidence="3">Cyclin-like domain-containing protein</fullName>
    </recommendedName>
</protein>
<reference evidence="1 2" key="1">
    <citation type="journal article" date="2014" name="Agronomy (Basel)">
        <title>A Draft Genome Sequence for Ensete ventricosum, the Drought-Tolerant Tree Against Hunger.</title>
        <authorList>
            <person name="Harrison J."/>
            <person name="Moore K.A."/>
            <person name="Paszkiewicz K."/>
            <person name="Jones T."/>
            <person name="Grant M."/>
            <person name="Ambacheew D."/>
            <person name="Muzemil S."/>
            <person name="Studholme D.J."/>
        </authorList>
    </citation>
    <scope>NUCLEOTIDE SEQUENCE [LARGE SCALE GENOMIC DNA]</scope>
</reference>
<organism evidence="1 2">
    <name type="scientific">Ensete ventricosum</name>
    <name type="common">Abyssinian banana</name>
    <name type="synonym">Musa ensete</name>
    <dbReference type="NCBI Taxonomy" id="4639"/>
    <lineage>
        <taxon>Eukaryota</taxon>
        <taxon>Viridiplantae</taxon>
        <taxon>Streptophyta</taxon>
        <taxon>Embryophyta</taxon>
        <taxon>Tracheophyta</taxon>
        <taxon>Spermatophyta</taxon>
        <taxon>Magnoliopsida</taxon>
        <taxon>Liliopsida</taxon>
        <taxon>Zingiberales</taxon>
        <taxon>Musaceae</taxon>
        <taxon>Ensete</taxon>
    </lineage>
</organism>
<evidence type="ECO:0000313" key="1">
    <source>
        <dbReference type="EMBL" id="RRT76478.1"/>
    </source>
</evidence>
<dbReference type="EMBL" id="AMZH03002183">
    <property type="protein sequence ID" value="RRT76478.1"/>
    <property type="molecule type" value="Genomic_DNA"/>
</dbReference>
<feature type="non-terminal residue" evidence="1">
    <location>
        <position position="1"/>
    </location>
</feature>
<gene>
    <name evidence="1" type="ORF">B296_00002273</name>
</gene>
<dbReference type="SUPFAM" id="SSF47954">
    <property type="entry name" value="Cyclin-like"/>
    <property type="match status" value="1"/>
</dbReference>
<name>A0A427AJP4_ENSVE</name>
<comment type="caution">
    <text evidence="1">The sequence shown here is derived from an EMBL/GenBank/DDBJ whole genome shotgun (WGS) entry which is preliminary data.</text>
</comment>
<dbReference type="Proteomes" id="UP000287651">
    <property type="component" value="Unassembled WGS sequence"/>
</dbReference>
<dbReference type="Gene3D" id="1.10.472.10">
    <property type="entry name" value="Cyclin-like"/>
    <property type="match status" value="1"/>
</dbReference>
<proteinExistence type="predicted"/>
<evidence type="ECO:0000313" key="2">
    <source>
        <dbReference type="Proteomes" id="UP000287651"/>
    </source>
</evidence>